<feature type="compositionally biased region" description="Low complexity" evidence="1">
    <location>
        <begin position="79"/>
        <end position="92"/>
    </location>
</feature>
<dbReference type="AlphaFoldDB" id="A0A7E4ZSC4"/>
<name>A0A7E4ZSC4_PANRE</name>
<organism evidence="3 4">
    <name type="scientific">Panagrellus redivivus</name>
    <name type="common">Microworm</name>
    <dbReference type="NCBI Taxonomy" id="6233"/>
    <lineage>
        <taxon>Eukaryota</taxon>
        <taxon>Metazoa</taxon>
        <taxon>Ecdysozoa</taxon>
        <taxon>Nematoda</taxon>
        <taxon>Chromadorea</taxon>
        <taxon>Rhabditida</taxon>
        <taxon>Tylenchina</taxon>
        <taxon>Panagrolaimomorpha</taxon>
        <taxon>Panagrolaimoidea</taxon>
        <taxon>Panagrolaimidae</taxon>
        <taxon>Panagrellus</taxon>
    </lineage>
</organism>
<reference evidence="4" key="2">
    <citation type="submission" date="2020-10" db="UniProtKB">
        <authorList>
            <consortium name="WormBaseParasite"/>
        </authorList>
    </citation>
    <scope>IDENTIFICATION</scope>
</reference>
<reference evidence="3" key="1">
    <citation type="journal article" date="2013" name="Genetics">
        <title>The draft genome and transcriptome of Panagrellus redivivus are shaped by the harsh demands of a free-living lifestyle.</title>
        <authorList>
            <person name="Srinivasan J."/>
            <person name="Dillman A.R."/>
            <person name="Macchietto M.G."/>
            <person name="Heikkinen L."/>
            <person name="Lakso M."/>
            <person name="Fracchia K.M."/>
            <person name="Antoshechkin I."/>
            <person name="Mortazavi A."/>
            <person name="Wong G."/>
            <person name="Sternberg P.W."/>
        </authorList>
    </citation>
    <scope>NUCLEOTIDE SEQUENCE [LARGE SCALE GENOMIC DNA]</scope>
    <source>
        <strain evidence="3">MT8872</strain>
    </source>
</reference>
<evidence type="ECO:0000256" key="1">
    <source>
        <dbReference type="SAM" id="MobiDB-lite"/>
    </source>
</evidence>
<evidence type="ECO:0000256" key="2">
    <source>
        <dbReference type="SAM" id="SignalP"/>
    </source>
</evidence>
<dbReference type="WBParaSite" id="Pan_g14621.t1">
    <property type="protein sequence ID" value="Pan_g14621.t1"/>
    <property type="gene ID" value="Pan_g14621"/>
</dbReference>
<protein>
    <submittedName>
        <fullName evidence="4">Pollen-specific leucine-rich repeat extensin-like protein 2</fullName>
    </submittedName>
</protein>
<keyword evidence="2" id="KW-0732">Signal</keyword>
<sequence>MGTNLVVLLVLGLVVGETAAKIMNFHNKLADVARFNRVRRNSTHREFQTIPNPQPQASAPAYVSTPPAPAHVSTPPVPAHASASPAPGPAQSQPIPKTYVYVDYYNQYLGTYNKAPEEFGFKRVDDASEGNGGTAFAIGAANSYAVPYEAAQPAGGEVITVRVPSAPQGPVPVPLQPYRQPFPNYEDAHGEERDFHDYHHDSHGHAVYHAGDLSYNPTDFSPAFDPVQQQKRRNRPPDYRRYRVPYDHVQQS</sequence>
<keyword evidence="3" id="KW-1185">Reference proteome</keyword>
<proteinExistence type="predicted"/>
<feature type="region of interest" description="Disordered" evidence="1">
    <location>
        <begin position="44"/>
        <end position="92"/>
    </location>
</feature>
<evidence type="ECO:0000313" key="3">
    <source>
        <dbReference type="Proteomes" id="UP000492821"/>
    </source>
</evidence>
<feature type="compositionally biased region" description="Basic and acidic residues" evidence="1">
    <location>
        <begin position="235"/>
        <end position="246"/>
    </location>
</feature>
<feature type="signal peptide" evidence="2">
    <location>
        <begin position="1"/>
        <end position="20"/>
    </location>
</feature>
<evidence type="ECO:0000313" key="4">
    <source>
        <dbReference type="WBParaSite" id="Pan_g14621.t1"/>
    </source>
</evidence>
<feature type="chain" id="PRO_5028864447" evidence="2">
    <location>
        <begin position="21"/>
        <end position="252"/>
    </location>
</feature>
<feature type="region of interest" description="Disordered" evidence="1">
    <location>
        <begin position="219"/>
        <end position="252"/>
    </location>
</feature>
<dbReference type="Proteomes" id="UP000492821">
    <property type="component" value="Unassembled WGS sequence"/>
</dbReference>
<accession>A0A7E4ZSC4</accession>